<dbReference type="Pfam" id="PF04149">
    <property type="entry name" value="DUF397"/>
    <property type="match status" value="1"/>
</dbReference>
<dbReference type="InterPro" id="IPR007278">
    <property type="entry name" value="DUF397"/>
</dbReference>
<protein>
    <recommendedName>
        <fullName evidence="1">DUF397 domain-containing protein</fullName>
    </recommendedName>
</protein>
<reference evidence="2 3" key="1">
    <citation type="journal article" date="2019" name="Int. J. Syst. Evol. Microbiol.">
        <title>The Global Catalogue of Microorganisms (GCM) 10K type strain sequencing project: providing services to taxonomists for standard genome sequencing and annotation.</title>
        <authorList>
            <consortium name="The Broad Institute Genomics Platform"/>
            <consortium name="The Broad Institute Genome Sequencing Center for Infectious Disease"/>
            <person name="Wu L."/>
            <person name="Ma J."/>
        </authorList>
    </citation>
    <scope>NUCLEOTIDE SEQUENCE [LARGE SCALE GENOMIC DNA]</scope>
    <source>
        <strain evidence="2 3">JCM 10649</strain>
    </source>
</reference>
<dbReference type="RefSeq" id="WP_344095448.1">
    <property type="nucleotide sequence ID" value="NZ_BAAAHB010000086.1"/>
</dbReference>
<evidence type="ECO:0000313" key="3">
    <source>
        <dbReference type="Proteomes" id="UP001499895"/>
    </source>
</evidence>
<gene>
    <name evidence="2" type="ORF">GCM10009544_53440</name>
</gene>
<keyword evidence="3" id="KW-1185">Reference proteome</keyword>
<organism evidence="2 3">
    <name type="scientific">Streptomyces stramineus</name>
    <dbReference type="NCBI Taxonomy" id="173861"/>
    <lineage>
        <taxon>Bacteria</taxon>
        <taxon>Bacillati</taxon>
        <taxon>Actinomycetota</taxon>
        <taxon>Actinomycetes</taxon>
        <taxon>Kitasatosporales</taxon>
        <taxon>Streptomycetaceae</taxon>
        <taxon>Streptomyces</taxon>
    </lineage>
</organism>
<sequence length="75" mass="8098">MRGIATQTTLSFKKSSYSTGVETCVEVALPDDMRTTHPIAIRDSKLPAGPMLHFTPTAYVAFTRAVRGGSLLPCQ</sequence>
<proteinExistence type="predicted"/>
<evidence type="ECO:0000313" key="2">
    <source>
        <dbReference type="EMBL" id="GAA0485151.1"/>
    </source>
</evidence>
<comment type="caution">
    <text evidence="2">The sequence shown here is derived from an EMBL/GenBank/DDBJ whole genome shotgun (WGS) entry which is preliminary data.</text>
</comment>
<dbReference type="Proteomes" id="UP001499895">
    <property type="component" value="Unassembled WGS sequence"/>
</dbReference>
<feature type="domain" description="DUF397" evidence="1">
    <location>
        <begin position="12"/>
        <end position="67"/>
    </location>
</feature>
<dbReference type="EMBL" id="BAAAHB010000086">
    <property type="protein sequence ID" value="GAA0485151.1"/>
    <property type="molecule type" value="Genomic_DNA"/>
</dbReference>
<accession>A0ABN1AW81</accession>
<evidence type="ECO:0000259" key="1">
    <source>
        <dbReference type="Pfam" id="PF04149"/>
    </source>
</evidence>
<name>A0ABN1AW81_9ACTN</name>